<feature type="region of interest" description="Disordered" evidence="8">
    <location>
        <begin position="1092"/>
        <end position="1116"/>
    </location>
</feature>
<evidence type="ECO:0000256" key="6">
    <source>
        <dbReference type="ARBA" id="ARBA00023136"/>
    </source>
</evidence>
<protein>
    <submittedName>
        <fullName evidence="10">Ankyrin repeat protein</fullName>
    </submittedName>
</protein>
<dbReference type="PROSITE" id="PS50088">
    <property type="entry name" value="ANK_REPEAT"/>
    <property type="match status" value="5"/>
</dbReference>
<keyword evidence="3" id="KW-0677">Repeat</keyword>
<dbReference type="GO" id="GO:0046873">
    <property type="term" value="F:metal ion transmembrane transporter activity"/>
    <property type="evidence" value="ECO:0007669"/>
    <property type="project" value="InterPro"/>
</dbReference>
<keyword evidence="11" id="KW-1185">Reference proteome</keyword>
<dbReference type="InterPro" id="IPR036770">
    <property type="entry name" value="Ankyrin_rpt-contain_sf"/>
</dbReference>
<dbReference type="Gene3D" id="1.20.58.340">
    <property type="entry name" value="Magnesium transport protein CorA, transmembrane region"/>
    <property type="match status" value="1"/>
</dbReference>
<keyword evidence="5 7" id="KW-0040">ANK repeat</keyword>
<feature type="repeat" description="ANK" evidence="7">
    <location>
        <begin position="92"/>
        <end position="124"/>
    </location>
</feature>
<feature type="compositionally biased region" description="Polar residues" evidence="8">
    <location>
        <begin position="571"/>
        <end position="586"/>
    </location>
</feature>
<evidence type="ECO:0000256" key="1">
    <source>
        <dbReference type="ARBA" id="ARBA00004141"/>
    </source>
</evidence>
<accession>A0A9P8CCV0</accession>
<evidence type="ECO:0000256" key="4">
    <source>
        <dbReference type="ARBA" id="ARBA00022989"/>
    </source>
</evidence>
<keyword evidence="2 9" id="KW-0812">Transmembrane</keyword>
<feature type="compositionally biased region" description="Basic and acidic residues" evidence="8">
    <location>
        <begin position="1094"/>
        <end position="1112"/>
    </location>
</feature>
<feature type="region of interest" description="Disordered" evidence="8">
    <location>
        <begin position="493"/>
        <end position="614"/>
    </location>
</feature>
<dbReference type="SMART" id="SM00248">
    <property type="entry name" value="ANK"/>
    <property type="match status" value="8"/>
</dbReference>
<comment type="subcellular location">
    <subcellularLocation>
        <location evidence="1">Membrane</location>
        <topology evidence="1">Multi-pass membrane protein</topology>
    </subcellularLocation>
</comment>
<dbReference type="InterPro" id="IPR045863">
    <property type="entry name" value="CorA_TM1_TM2"/>
</dbReference>
<evidence type="ECO:0000313" key="10">
    <source>
        <dbReference type="EMBL" id="KAG9242052.1"/>
    </source>
</evidence>
<evidence type="ECO:0000313" key="11">
    <source>
        <dbReference type="Proteomes" id="UP000887226"/>
    </source>
</evidence>
<feature type="compositionally biased region" description="Basic and acidic residues" evidence="8">
    <location>
        <begin position="594"/>
        <end position="612"/>
    </location>
</feature>
<dbReference type="SUPFAM" id="SSF48403">
    <property type="entry name" value="Ankyrin repeat"/>
    <property type="match status" value="1"/>
</dbReference>
<feature type="transmembrane region" description="Helical" evidence="9">
    <location>
        <begin position="1030"/>
        <end position="1049"/>
    </location>
</feature>
<feature type="region of interest" description="Disordered" evidence="8">
    <location>
        <begin position="1"/>
        <end position="27"/>
    </location>
</feature>
<dbReference type="PRINTS" id="PR01415">
    <property type="entry name" value="ANKYRIN"/>
</dbReference>
<dbReference type="AlphaFoldDB" id="A0A9P8CCV0"/>
<feature type="repeat" description="ANK" evidence="7">
    <location>
        <begin position="269"/>
        <end position="301"/>
    </location>
</feature>
<dbReference type="Pfam" id="PF12796">
    <property type="entry name" value="Ank_2"/>
    <property type="match status" value="3"/>
</dbReference>
<dbReference type="Proteomes" id="UP000887226">
    <property type="component" value="Unassembled WGS sequence"/>
</dbReference>
<evidence type="ECO:0000256" key="7">
    <source>
        <dbReference type="PROSITE-ProRule" id="PRU00023"/>
    </source>
</evidence>
<feature type="repeat" description="ANK" evidence="7">
    <location>
        <begin position="302"/>
        <end position="326"/>
    </location>
</feature>
<dbReference type="Pfam" id="PF00023">
    <property type="entry name" value="Ank"/>
    <property type="match status" value="1"/>
</dbReference>
<name>A0A9P8CCV0_9HELO</name>
<evidence type="ECO:0000256" key="3">
    <source>
        <dbReference type="ARBA" id="ARBA00022737"/>
    </source>
</evidence>
<dbReference type="Gene3D" id="1.25.40.20">
    <property type="entry name" value="Ankyrin repeat-containing domain"/>
    <property type="match status" value="3"/>
</dbReference>
<evidence type="ECO:0000256" key="2">
    <source>
        <dbReference type="ARBA" id="ARBA00022692"/>
    </source>
</evidence>
<feature type="transmembrane region" description="Helical" evidence="9">
    <location>
        <begin position="986"/>
        <end position="1010"/>
    </location>
</feature>
<sequence length="1140" mass="129243">MVQPLSGQGEPLIRSRSRSTDHNDRLEPQLLRAAENDDIARVRELVEAARMRNQLSNSFLGIGLMRSAEKGSIETTRYLLAEGAQPDGADKNRVSPLLRAVERNHIAIVDLLLSHGADRDAEDKKGRRSALMTAAWKNHYHSLNLLIRRGADLNARDARGRNVLHNLAADKQCAWGPDVMQLLLDQDIHIDGEEGQDKLHRLPIHWACATGKLILAEQLLAKSSNTRAQVEAAEDRGKTGLHIAAAHDRNEIVSLLLRHGAKVNSRSDGGWTPLHNACEKGCVDIVRILVEAGAEINAKLLNGMSPLHLAAEGGHMDVVEALLRNSTIKRAIRDNFGFSPFLRAAQKKNKDIARLLAPFNQIKTLSEDAIGACNGFSATIVDFGNFRNENRVQKQTILELIYLRDPLNHHKPARTILPADNATDFRWIHLPANNMAWVEALLTKAFIEQGASDIEGFKELEKSFSHQHRGRKTHSHFMRPLCQSTPRALPIVSQGADESSTDLGPAGPPTIAVNGRVESHYLTSRKTPTISRGPSRERNGEPVKSPPQTAHNSGKENTKPKPKDKGKKVSTRSPKSPQIGTETSVKPRNRKPSHAYEPEKPPAFPSRREHNQTKKGNIFTFMPYLHFETNNKRHEMQEAIKRAEKIAKEVPRPRLINVNTCDEMLIRAHLATSTMSLHIRRTLDQSFYHNIDTYDRDVDQVVYRYQLRSQDPDTDCDPKVVMVDQLWMWILGKDLIVTAFPQRWQQPKNDPLNVLDSIIEDINSKTRDRVKSVFDLAMIITDRCSGAFSRHRSGDDDYQFLDMFESSIGYATDRETNLFRDFNQASAQASAWLQRHRRPNRFTRYLEPDEHNEVENNLIVLRESKLLDIGQETDLLAEIKDIRDELKMMERVLEDQLYVLPDLQAAVCDIYYEEQMSQGEVKKRFGEQMRGINTHIKDIDRMSQQAKRIYKNVTDMLDLKQKHANAFEARFARDQAEDTGRQSQTVMVFTIVTIIFLPLSFVAAFFSINIREFKAADGDDSMSLAYVCKYMFGIGFAISIPLVTVALLYDDMSTLLRVVQGKAKVAWKGSKQKNSDSFSGTSVDMLELEQVNRTTRERRSRDTHRPGTRDSFVRPTIERAPNGFRMMVEDVEKGVPEIRR</sequence>
<dbReference type="EMBL" id="MU254119">
    <property type="protein sequence ID" value="KAG9242052.1"/>
    <property type="molecule type" value="Genomic_DNA"/>
</dbReference>
<dbReference type="PANTHER" id="PTHR24123:SF33">
    <property type="entry name" value="PROTEIN HOS4"/>
    <property type="match status" value="1"/>
</dbReference>
<reference evidence="10" key="1">
    <citation type="journal article" date="2021" name="IMA Fungus">
        <title>Genomic characterization of three marine fungi, including Emericellopsis atlantica sp. nov. with signatures of a generalist lifestyle and marine biomass degradation.</title>
        <authorList>
            <person name="Hagestad O.C."/>
            <person name="Hou L."/>
            <person name="Andersen J.H."/>
            <person name="Hansen E.H."/>
            <person name="Altermark B."/>
            <person name="Li C."/>
            <person name="Kuhnert E."/>
            <person name="Cox R.J."/>
            <person name="Crous P.W."/>
            <person name="Spatafora J.W."/>
            <person name="Lail K."/>
            <person name="Amirebrahimi M."/>
            <person name="Lipzen A."/>
            <person name="Pangilinan J."/>
            <person name="Andreopoulos W."/>
            <person name="Hayes R.D."/>
            <person name="Ng V."/>
            <person name="Grigoriev I.V."/>
            <person name="Jackson S.A."/>
            <person name="Sutton T.D.S."/>
            <person name="Dobson A.D.W."/>
            <person name="Rama T."/>
        </authorList>
    </citation>
    <scope>NUCLEOTIDE SEQUENCE</scope>
    <source>
        <strain evidence="10">TRa3180A</strain>
    </source>
</reference>
<feature type="compositionally biased region" description="Basic and acidic residues" evidence="8">
    <location>
        <begin position="553"/>
        <end position="563"/>
    </location>
</feature>
<feature type="compositionally biased region" description="Basic and acidic residues" evidence="8">
    <location>
        <begin position="18"/>
        <end position="27"/>
    </location>
</feature>
<dbReference type="InterPro" id="IPR002110">
    <property type="entry name" value="Ankyrin_rpt"/>
</dbReference>
<dbReference type="PROSITE" id="PS50297">
    <property type="entry name" value="ANK_REP_REGION"/>
    <property type="match status" value="5"/>
</dbReference>
<gene>
    <name evidence="10" type="ORF">BJ878DRAFT_426748</name>
</gene>
<evidence type="ECO:0000256" key="5">
    <source>
        <dbReference type="ARBA" id="ARBA00023043"/>
    </source>
</evidence>
<dbReference type="InterPro" id="IPR002523">
    <property type="entry name" value="MgTranspt_CorA/ZnTranspt_ZntB"/>
</dbReference>
<dbReference type="GO" id="GO:0016020">
    <property type="term" value="C:membrane"/>
    <property type="evidence" value="ECO:0007669"/>
    <property type="project" value="UniProtKB-SubCell"/>
</dbReference>
<feature type="repeat" description="ANK" evidence="7">
    <location>
        <begin position="236"/>
        <end position="268"/>
    </location>
</feature>
<feature type="repeat" description="ANK" evidence="7">
    <location>
        <begin position="126"/>
        <end position="158"/>
    </location>
</feature>
<evidence type="ECO:0000256" key="9">
    <source>
        <dbReference type="SAM" id="Phobius"/>
    </source>
</evidence>
<organism evidence="10 11">
    <name type="scientific">Calycina marina</name>
    <dbReference type="NCBI Taxonomy" id="1763456"/>
    <lineage>
        <taxon>Eukaryota</taxon>
        <taxon>Fungi</taxon>
        <taxon>Dikarya</taxon>
        <taxon>Ascomycota</taxon>
        <taxon>Pezizomycotina</taxon>
        <taxon>Leotiomycetes</taxon>
        <taxon>Helotiales</taxon>
        <taxon>Pezizellaceae</taxon>
        <taxon>Calycina</taxon>
    </lineage>
</organism>
<proteinExistence type="predicted"/>
<feature type="compositionally biased region" description="Polar residues" evidence="8">
    <location>
        <begin position="521"/>
        <end position="532"/>
    </location>
</feature>
<keyword evidence="4 9" id="KW-1133">Transmembrane helix</keyword>
<comment type="caution">
    <text evidence="10">The sequence shown here is derived from an EMBL/GenBank/DDBJ whole genome shotgun (WGS) entry which is preliminary data.</text>
</comment>
<dbReference type="OrthoDB" id="341259at2759"/>
<dbReference type="InterPro" id="IPR051165">
    <property type="entry name" value="Multifunctional_ANK_Repeat"/>
</dbReference>
<evidence type="ECO:0000256" key="8">
    <source>
        <dbReference type="SAM" id="MobiDB-lite"/>
    </source>
</evidence>
<keyword evidence="6 9" id="KW-0472">Membrane</keyword>
<dbReference type="PANTHER" id="PTHR24123">
    <property type="entry name" value="ANKYRIN REPEAT-CONTAINING"/>
    <property type="match status" value="1"/>
</dbReference>
<dbReference type="Pfam" id="PF01544">
    <property type="entry name" value="CorA"/>
    <property type="match status" value="1"/>
</dbReference>
<dbReference type="SUPFAM" id="SSF144083">
    <property type="entry name" value="Magnesium transport protein CorA, transmembrane region"/>
    <property type="match status" value="1"/>
</dbReference>